<keyword evidence="3" id="KW-1185">Reference proteome</keyword>
<gene>
    <name evidence="2" type="ORF">LMG27198_18660</name>
</gene>
<proteinExistence type="predicted"/>
<sequence length="260" mass="29968">MKSDEIISELNNYLVSLDEIQSRFRRDRDGIHIGEGDDALFRQCVIELRDLCNDTLGPNPYANQILKEANEGVSNFSGTPSFKSVENIRVIVRALRTRLNRNPESIRMTSHHNHLQKRENIFVIHGHDEAKWRELKHLLIEQFQLNPIVLTEQPSAGCTTIIEKFEHYARTCSFAIALFTPDDQIRENDRFYLQARPNVIYEVGWFCGRLGREHVMLLLKEGTEIFSDFGGIIQSRFMNNVAEQILTIKRELAAAGVIDN</sequence>
<protein>
    <recommendedName>
        <fullName evidence="1">CD-NTase-associated protein 12/Pycsar effector protein TIR domain-containing protein</fullName>
    </recommendedName>
</protein>
<evidence type="ECO:0000313" key="3">
    <source>
        <dbReference type="Proteomes" id="UP001144323"/>
    </source>
</evidence>
<feature type="domain" description="CD-NTase-associated protein 12/Pycsar effector protein TIR" evidence="1">
    <location>
        <begin position="120"/>
        <end position="238"/>
    </location>
</feature>
<organism evidence="2 3">
    <name type="scientific">Methylocystis echinoides</name>
    <dbReference type="NCBI Taxonomy" id="29468"/>
    <lineage>
        <taxon>Bacteria</taxon>
        <taxon>Pseudomonadati</taxon>
        <taxon>Pseudomonadota</taxon>
        <taxon>Alphaproteobacteria</taxon>
        <taxon>Hyphomicrobiales</taxon>
        <taxon>Methylocystaceae</taxon>
        <taxon>Methylocystis</taxon>
    </lineage>
</organism>
<evidence type="ECO:0000313" key="2">
    <source>
        <dbReference type="EMBL" id="GLI92874.1"/>
    </source>
</evidence>
<name>A0A9W6LS16_9HYPH</name>
<evidence type="ECO:0000259" key="1">
    <source>
        <dbReference type="Pfam" id="PF10137"/>
    </source>
</evidence>
<reference evidence="2" key="1">
    <citation type="journal article" date="2023" name="Int. J. Syst. Evol. Microbiol.">
        <title>Methylocystis iwaonis sp. nov., a type II methane-oxidizing bacterium from surface soil of a rice paddy field in Japan, and emended description of the genus Methylocystis (ex Whittenbury et al. 1970) Bowman et al. 1993.</title>
        <authorList>
            <person name="Kaise H."/>
            <person name="Sawadogo J.B."/>
            <person name="Alam M.S."/>
            <person name="Ueno C."/>
            <person name="Dianou D."/>
            <person name="Shinjo R."/>
            <person name="Asakawa S."/>
        </authorList>
    </citation>
    <scope>NUCLEOTIDE SEQUENCE</scope>
    <source>
        <strain evidence="2">LMG27198</strain>
    </source>
</reference>
<dbReference type="EMBL" id="BSEC01000001">
    <property type="protein sequence ID" value="GLI92874.1"/>
    <property type="molecule type" value="Genomic_DNA"/>
</dbReference>
<dbReference type="RefSeq" id="WP_281802357.1">
    <property type="nucleotide sequence ID" value="NZ_BSEC01000001.1"/>
</dbReference>
<dbReference type="AlphaFoldDB" id="A0A9W6LS16"/>
<dbReference type="InterPro" id="IPR019302">
    <property type="entry name" value="CAP12/PCTIR_TIR_dom"/>
</dbReference>
<dbReference type="Proteomes" id="UP001144323">
    <property type="component" value="Unassembled WGS sequence"/>
</dbReference>
<comment type="caution">
    <text evidence="2">The sequence shown here is derived from an EMBL/GenBank/DDBJ whole genome shotgun (WGS) entry which is preliminary data.</text>
</comment>
<dbReference type="Pfam" id="PF10137">
    <property type="entry name" value="CAP12-PCTIR_TIR"/>
    <property type="match status" value="1"/>
</dbReference>
<dbReference type="GO" id="GO:0050135">
    <property type="term" value="F:NADP+ nucleosidase activity"/>
    <property type="evidence" value="ECO:0007669"/>
    <property type="project" value="InterPro"/>
</dbReference>
<accession>A0A9W6LS16</accession>